<sequence>MRGTPKTHLLAFSLLCLLSKVCTQLCPTPCTCPWPPTRCPLGVPLVLDGCGCCRVCARRLGEPCDQLHVCDASQGLVCQPGAGPGGRGALCLCKQDPSFLALSLPCPLVSPAQNGARPGDPARPPVGWAWPPGCPTRTASADWRPSAACACPGPVHPPGVAVHKTVPSRPQLGMGTWCPPSPAGGPVPGPWADGRWSVPRPLAAGNTLAWVHHAGHKY</sequence>
<evidence type="ECO:0000256" key="1">
    <source>
        <dbReference type="ARBA" id="ARBA00022729"/>
    </source>
</evidence>
<proteinExistence type="predicted"/>
<dbReference type="InterPro" id="IPR050941">
    <property type="entry name" value="CCN"/>
</dbReference>
<dbReference type="PANTHER" id="PTHR11348">
    <property type="entry name" value="CONNECTIVE TISSUE GROWTH FACTOR-RELATED"/>
    <property type="match status" value="1"/>
</dbReference>
<dbReference type="GO" id="GO:0007155">
    <property type="term" value="P:cell adhesion"/>
    <property type="evidence" value="ECO:0007669"/>
    <property type="project" value="TreeGrafter"/>
</dbReference>
<dbReference type="GO" id="GO:0008201">
    <property type="term" value="F:heparin binding"/>
    <property type="evidence" value="ECO:0007669"/>
    <property type="project" value="TreeGrafter"/>
</dbReference>
<reference evidence="5" key="3">
    <citation type="submission" date="2025-09" db="UniProtKB">
        <authorList>
            <consortium name="Ensembl"/>
        </authorList>
    </citation>
    <scope>IDENTIFICATION</scope>
</reference>
<feature type="chain" id="PRO_5014197954" evidence="3">
    <location>
        <begin position="24"/>
        <end position="218"/>
    </location>
</feature>
<dbReference type="GO" id="GO:0045597">
    <property type="term" value="P:positive regulation of cell differentiation"/>
    <property type="evidence" value="ECO:0007669"/>
    <property type="project" value="TreeGrafter"/>
</dbReference>
<dbReference type="GO" id="GO:0005178">
    <property type="term" value="F:integrin binding"/>
    <property type="evidence" value="ECO:0007669"/>
    <property type="project" value="TreeGrafter"/>
</dbReference>
<dbReference type="Ensembl" id="ENSNLET00000055308.1">
    <property type="protein sequence ID" value="ENSNLEP00000041434.1"/>
    <property type="gene ID" value="ENSNLEG00000006637.2"/>
</dbReference>
<evidence type="ECO:0000259" key="4">
    <source>
        <dbReference type="PROSITE" id="PS51323"/>
    </source>
</evidence>
<evidence type="ECO:0000256" key="3">
    <source>
        <dbReference type="SAM" id="SignalP"/>
    </source>
</evidence>
<organism evidence="5 6">
    <name type="scientific">Nomascus leucogenys</name>
    <name type="common">Northern white-cheeked gibbon</name>
    <name type="synonym">Hylobates leucogenys</name>
    <dbReference type="NCBI Taxonomy" id="61853"/>
    <lineage>
        <taxon>Eukaryota</taxon>
        <taxon>Metazoa</taxon>
        <taxon>Chordata</taxon>
        <taxon>Craniata</taxon>
        <taxon>Vertebrata</taxon>
        <taxon>Euteleostomi</taxon>
        <taxon>Mammalia</taxon>
        <taxon>Eutheria</taxon>
        <taxon>Euarchontoglires</taxon>
        <taxon>Primates</taxon>
        <taxon>Haplorrhini</taxon>
        <taxon>Catarrhini</taxon>
        <taxon>Hylobatidae</taxon>
        <taxon>Nomascus</taxon>
    </lineage>
</organism>
<evidence type="ECO:0000313" key="5">
    <source>
        <dbReference type="Ensembl" id="ENSNLEP00000041434.1"/>
    </source>
</evidence>
<dbReference type="EMBL" id="ADFV01004436">
    <property type="status" value="NOT_ANNOTATED_CDS"/>
    <property type="molecule type" value="Genomic_DNA"/>
</dbReference>
<dbReference type="AlphaFoldDB" id="A0A2I3HCR6"/>
<dbReference type="SUPFAM" id="SSF57184">
    <property type="entry name" value="Growth factor receptor domain"/>
    <property type="match status" value="1"/>
</dbReference>
<dbReference type="SMART" id="SM00121">
    <property type="entry name" value="IB"/>
    <property type="match status" value="1"/>
</dbReference>
<protein>
    <submittedName>
        <fullName evidence="5">Cellular communication network factor 5</fullName>
    </submittedName>
</protein>
<dbReference type="InterPro" id="IPR000867">
    <property type="entry name" value="IGFBP-like"/>
</dbReference>
<feature type="domain" description="IGFBP N-terminal" evidence="4">
    <location>
        <begin position="22"/>
        <end position="94"/>
    </location>
</feature>
<dbReference type="PROSITE" id="PS51323">
    <property type="entry name" value="IGFBP_N_2"/>
    <property type="match status" value="1"/>
</dbReference>
<evidence type="ECO:0000256" key="2">
    <source>
        <dbReference type="ARBA" id="ARBA00023157"/>
    </source>
</evidence>
<gene>
    <name evidence="5" type="primary">CCN5</name>
</gene>
<evidence type="ECO:0000313" key="6">
    <source>
        <dbReference type="Proteomes" id="UP000001073"/>
    </source>
</evidence>
<dbReference type="GO" id="GO:0007165">
    <property type="term" value="P:signal transduction"/>
    <property type="evidence" value="ECO:0007669"/>
    <property type="project" value="TreeGrafter"/>
</dbReference>
<keyword evidence="6" id="KW-1185">Reference proteome</keyword>
<keyword evidence="2" id="KW-1015">Disulfide bond</keyword>
<reference evidence="5" key="2">
    <citation type="submission" date="2025-08" db="UniProtKB">
        <authorList>
            <consortium name="Ensembl"/>
        </authorList>
    </citation>
    <scope>IDENTIFICATION</scope>
</reference>
<name>A0A2I3HCR6_NOMLE</name>
<dbReference type="Pfam" id="PF00219">
    <property type="entry name" value="IGFBP"/>
    <property type="match status" value="1"/>
</dbReference>
<dbReference type="GeneTree" id="ENSGT00940000160207"/>
<dbReference type="EMBL" id="ADFV01004437">
    <property type="status" value="NOT_ANNOTATED_CDS"/>
    <property type="molecule type" value="Genomic_DNA"/>
</dbReference>
<dbReference type="EMBL" id="ADFV01004440">
    <property type="status" value="NOT_ANNOTATED_CDS"/>
    <property type="molecule type" value="Genomic_DNA"/>
</dbReference>
<keyword evidence="1 3" id="KW-0732">Signal</keyword>
<dbReference type="EMBL" id="ADFV01004438">
    <property type="status" value="NOT_ANNOTATED_CDS"/>
    <property type="molecule type" value="Genomic_DNA"/>
</dbReference>
<reference evidence="5 6" key="1">
    <citation type="submission" date="2012-10" db="EMBL/GenBank/DDBJ databases">
        <authorList>
            <consortium name="Gibbon Genome Sequencing Consortium"/>
        </authorList>
    </citation>
    <scope>NUCLEOTIDE SEQUENCE [LARGE SCALE GENOMIC DNA]</scope>
</reference>
<dbReference type="PANTHER" id="PTHR11348:SF22">
    <property type="entry name" value="CCN FAMILY MEMBER 5"/>
    <property type="match status" value="1"/>
</dbReference>
<feature type="signal peptide" evidence="3">
    <location>
        <begin position="1"/>
        <end position="23"/>
    </location>
</feature>
<dbReference type="EMBL" id="ADFV01004439">
    <property type="status" value="NOT_ANNOTATED_CDS"/>
    <property type="molecule type" value="Genomic_DNA"/>
</dbReference>
<dbReference type="PROSITE" id="PS00222">
    <property type="entry name" value="IGFBP_N_1"/>
    <property type="match status" value="1"/>
</dbReference>
<dbReference type="GO" id="GO:0005615">
    <property type="term" value="C:extracellular space"/>
    <property type="evidence" value="ECO:0007669"/>
    <property type="project" value="TreeGrafter"/>
</dbReference>
<dbReference type="InterPro" id="IPR009030">
    <property type="entry name" value="Growth_fac_rcpt_cys_sf"/>
</dbReference>
<dbReference type="InterPro" id="IPR017891">
    <property type="entry name" value="Insulin_GF-bd_Cys-rich_CS"/>
</dbReference>
<dbReference type="Proteomes" id="UP000001073">
    <property type="component" value="Chromosome 13"/>
</dbReference>
<accession>A0A2I3HCR6</accession>
<dbReference type="GO" id="GO:0031012">
    <property type="term" value="C:extracellular matrix"/>
    <property type="evidence" value="ECO:0007669"/>
    <property type="project" value="TreeGrafter"/>
</dbReference>